<proteinExistence type="predicted"/>
<feature type="transmembrane region" description="Helical" evidence="1">
    <location>
        <begin position="199"/>
        <end position="221"/>
    </location>
</feature>
<organism evidence="3">
    <name type="scientific">bioreactor metagenome</name>
    <dbReference type="NCBI Taxonomy" id="1076179"/>
    <lineage>
        <taxon>unclassified sequences</taxon>
        <taxon>metagenomes</taxon>
        <taxon>ecological metagenomes</taxon>
    </lineage>
</organism>
<evidence type="ECO:0000256" key="1">
    <source>
        <dbReference type="SAM" id="Phobius"/>
    </source>
</evidence>
<dbReference type="Pfam" id="PF13240">
    <property type="entry name" value="Zn_Ribbon_1"/>
    <property type="match status" value="1"/>
</dbReference>
<keyword evidence="1" id="KW-0472">Membrane</keyword>
<dbReference type="EMBL" id="VSSQ01008038">
    <property type="protein sequence ID" value="MPM37699.1"/>
    <property type="molecule type" value="Genomic_DNA"/>
</dbReference>
<keyword evidence="1" id="KW-1133">Transmembrane helix</keyword>
<feature type="domain" description="Zinc-ribbon" evidence="2">
    <location>
        <begin position="3"/>
        <end position="25"/>
    </location>
</feature>
<dbReference type="AlphaFoldDB" id="A0A644ZAI0"/>
<evidence type="ECO:0000313" key="3">
    <source>
        <dbReference type="EMBL" id="MPM37699.1"/>
    </source>
</evidence>
<name>A0A644ZAI0_9ZZZZ</name>
<comment type="caution">
    <text evidence="3">The sequence shown here is derived from an EMBL/GenBank/DDBJ whole genome shotgun (WGS) entry which is preliminary data.</text>
</comment>
<feature type="transmembrane region" description="Helical" evidence="1">
    <location>
        <begin position="137"/>
        <end position="160"/>
    </location>
</feature>
<keyword evidence="1" id="KW-0812">Transmembrane</keyword>
<dbReference type="Pfam" id="PF19845">
    <property type="entry name" value="DUF6320"/>
    <property type="match status" value="1"/>
</dbReference>
<evidence type="ECO:0000259" key="2">
    <source>
        <dbReference type="Pfam" id="PF13240"/>
    </source>
</evidence>
<dbReference type="InterPro" id="IPR046283">
    <property type="entry name" value="DUF6320"/>
</dbReference>
<accession>A0A644ZAI0</accession>
<sequence length="234" mass="25432">MPYCVHCGVELDAGVKDCPLCGTEVHDPAADPAAEHPPFFPARRAEVAPVSKRTAALLLTSMLASVSLCCALLNLALKPEHRWYLFVVGAAAMLWVWLVLPLLVNRWVPLWVRLTADVGAVAVYVALIALALDGWEWFWGLAVPLLAVAAAVVCALSWLLRRGHSMLTTAMLCLGAAGLLCVGIEACVDLYFHGLWSPGWSLVVLAACVGFSIPLAVVRRVPSLREEARRRFHF</sequence>
<dbReference type="InterPro" id="IPR026870">
    <property type="entry name" value="Zinc_ribbon_dom"/>
</dbReference>
<protein>
    <recommendedName>
        <fullName evidence="2">Zinc-ribbon domain-containing protein</fullName>
    </recommendedName>
</protein>
<feature type="transmembrane region" description="Helical" evidence="1">
    <location>
        <begin position="110"/>
        <end position="131"/>
    </location>
</feature>
<feature type="transmembrane region" description="Helical" evidence="1">
    <location>
        <begin position="54"/>
        <end position="77"/>
    </location>
</feature>
<feature type="transmembrane region" description="Helical" evidence="1">
    <location>
        <begin position="83"/>
        <end position="103"/>
    </location>
</feature>
<gene>
    <name evidence="3" type="ORF">SDC9_84318</name>
</gene>
<feature type="transmembrane region" description="Helical" evidence="1">
    <location>
        <begin position="172"/>
        <end position="193"/>
    </location>
</feature>
<reference evidence="3" key="1">
    <citation type="submission" date="2019-08" db="EMBL/GenBank/DDBJ databases">
        <authorList>
            <person name="Kucharzyk K."/>
            <person name="Murdoch R.W."/>
            <person name="Higgins S."/>
            <person name="Loffler F."/>
        </authorList>
    </citation>
    <scope>NUCLEOTIDE SEQUENCE</scope>
</reference>